<comment type="caution">
    <text evidence="1">The sequence shown here is derived from an EMBL/GenBank/DDBJ whole genome shotgun (WGS) entry which is preliminary data.</text>
</comment>
<name>A0A9X0DFI7_9HELO</name>
<proteinExistence type="predicted"/>
<dbReference type="EMBL" id="JAPEIS010000013">
    <property type="protein sequence ID" value="KAJ8060600.1"/>
    <property type="molecule type" value="Genomic_DNA"/>
</dbReference>
<dbReference type="OrthoDB" id="1263307at2759"/>
<accession>A0A9X0DFI7</accession>
<dbReference type="AlphaFoldDB" id="A0A9X0DFI7"/>
<protein>
    <submittedName>
        <fullName evidence="1">Uncharacterized protein</fullName>
    </submittedName>
</protein>
<organism evidence="1 2">
    <name type="scientific">Sclerotinia nivalis</name>
    <dbReference type="NCBI Taxonomy" id="352851"/>
    <lineage>
        <taxon>Eukaryota</taxon>
        <taxon>Fungi</taxon>
        <taxon>Dikarya</taxon>
        <taxon>Ascomycota</taxon>
        <taxon>Pezizomycotina</taxon>
        <taxon>Leotiomycetes</taxon>
        <taxon>Helotiales</taxon>
        <taxon>Sclerotiniaceae</taxon>
        <taxon>Sclerotinia</taxon>
    </lineage>
</organism>
<reference evidence="1" key="1">
    <citation type="submission" date="2022-11" db="EMBL/GenBank/DDBJ databases">
        <title>Genome Resource of Sclerotinia nivalis Strain SnTB1, a Plant Pathogen Isolated from American Ginseng.</title>
        <authorList>
            <person name="Fan S."/>
        </authorList>
    </citation>
    <scope>NUCLEOTIDE SEQUENCE</scope>
    <source>
        <strain evidence="1">SnTB1</strain>
    </source>
</reference>
<evidence type="ECO:0000313" key="2">
    <source>
        <dbReference type="Proteomes" id="UP001152300"/>
    </source>
</evidence>
<gene>
    <name evidence="1" type="ORF">OCU04_010911</name>
</gene>
<evidence type="ECO:0000313" key="1">
    <source>
        <dbReference type="EMBL" id="KAJ8060600.1"/>
    </source>
</evidence>
<dbReference type="Proteomes" id="UP001152300">
    <property type="component" value="Unassembled WGS sequence"/>
</dbReference>
<sequence length="107" mass="12517">MYSYRGLIDSETIPEELIYIYRNVRRLSGGVIHLYYFSAFILPVGRSVLCAFGESLNNDIRLDGRFGILNGASILYNDLLDFDAKYWELQFILQFYNVQKTKLIYIV</sequence>
<keyword evidence="2" id="KW-1185">Reference proteome</keyword>